<comment type="caution">
    <text evidence="2">The sequence shown here is derived from an EMBL/GenBank/DDBJ whole genome shotgun (WGS) entry which is preliminary data.</text>
</comment>
<accession>A0ABW3I5V2</accession>
<evidence type="ECO:0000256" key="1">
    <source>
        <dbReference type="SAM" id="SignalP"/>
    </source>
</evidence>
<feature type="chain" id="PRO_5045497300" evidence="1">
    <location>
        <begin position="19"/>
        <end position="269"/>
    </location>
</feature>
<dbReference type="InterPro" id="IPR005901">
    <property type="entry name" value="GLPGLI"/>
</dbReference>
<dbReference type="EMBL" id="JBHTJM010000010">
    <property type="protein sequence ID" value="MFD0964832.1"/>
    <property type="molecule type" value="Genomic_DNA"/>
</dbReference>
<reference evidence="3" key="1">
    <citation type="journal article" date="2019" name="Int. J. Syst. Evol. Microbiol.">
        <title>The Global Catalogue of Microorganisms (GCM) 10K type strain sequencing project: providing services to taxonomists for standard genome sequencing and annotation.</title>
        <authorList>
            <consortium name="The Broad Institute Genomics Platform"/>
            <consortium name="The Broad Institute Genome Sequencing Center for Infectious Disease"/>
            <person name="Wu L."/>
            <person name="Ma J."/>
        </authorList>
    </citation>
    <scope>NUCLEOTIDE SEQUENCE [LARGE SCALE GENOMIC DNA]</scope>
    <source>
        <strain evidence="3">CCUG 62114</strain>
    </source>
</reference>
<dbReference type="Proteomes" id="UP001596997">
    <property type="component" value="Unassembled WGS sequence"/>
</dbReference>
<keyword evidence="3" id="KW-1185">Reference proteome</keyword>
<name>A0ABW3I5V2_9FLAO</name>
<sequence length="269" mass="31058">MKKVLFIAVLLLSGVILAQDFQGIATYKSHRKLDDFKVDGDGPQNDALQKQIEEQLKKQFQREYTLKFTKEASMYQQVEKLSAPQPQTSGINITIDESSNLLFKNIKEKRYSNQTDIMGKQFLIKDELQPRDWVLGKEKKFIGEYECYKATYEDEYTMQTVNDGEITEVKKKRLVTAWYTPQIPISNGPAEYEGLPGLILEINDGQLTLICSKIVINPKEAIDLKEPTKGKVVTEEKFSEIMEKKNKEMMERMRGRNRDGEQRVMIIGN</sequence>
<evidence type="ECO:0000313" key="3">
    <source>
        <dbReference type="Proteomes" id="UP001596997"/>
    </source>
</evidence>
<feature type="signal peptide" evidence="1">
    <location>
        <begin position="1"/>
        <end position="18"/>
    </location>
</feature>
<evidence type="ECO:0000313" key="2">
    <source>
        <dbReference type="EMBL" id="MFD0964832.1"/>
    </source>
</evidence>
<organism evidence="2 3">
    <name type="scientific">Pseudofulvibacter geojedonensis</name>
    <dbReference type="NCBI Taxonomy" id="1123758"/>
    <lineage>
        <taxon>Bacteria</taxon>
        <taxon>Pseudomonadati</taxon>
        <taxon>Bacteroidota</taxon>
        <taxon>Flavobacteriia</taxon>
        <taxon>Flavobacteriales</taxon>
        <taxon>Flavobacteriaceae</taxon>
        <taxon>Pseudofulvibacter</taxon>
    </lineage>
</organism>
<dbReference type="Pfam" id="PF09697">
    <property type="entry name" value="Porph_ging"/>
    <property type="match status" value="1"/>
</dbReference>
<protein>
    <submittedName>
        <fullName evidence="2">GLPGLI family protein</fullName>
    </submittedName>
</protein>
<gene>
    <name evidence="2" type="ORF">ACFQ1O_12525</name>
</gene>
<dbReference type="RefSeq" id="WP_377716378.1">
    <property type="nucleotide sequence ID" value="NZ_JBHTJM010000010.1"/>
</dbReference>
<dbReference type="NCBIfam" id="TIGR01200">
    <property type="entry name" value="GLPGLI"/>
    <property type="match status" value="1"/>
</dbReference>
<proteinExistence type="predicted"/>
<keyword evidence="1" id="KW-0732">Signal</keyword>